<evidence type="ECO:0000256" key="5">
    <source>
        <dbReference type="ARBA" id="ARBA00022553"/>
    </source>
</evidence>
<feature type="region of interest" description="Disordered" evidence="9">
    <location>
        <begin position="1655"/>
        <end position="1686"/>
    </location>
</feature>
<feature type="domain" description="Carrier" evidence="10">
    <location>
        <begin position="1568"/>
        <end position="1644"/>
    </location>
</feature>
<dbReference type="Gene3D" id="3.40.50.720">
    <property type="entry name" value="NAD(P)-binding Rossmann-like Domain"/>
    <property type="match status" value="3"/>
</dbReference>
<dbReference type="SMART" id="SM00826">
    <property type="entry name" value="PKS_DH"/>
    <property type="match status" value="3"/>
</dbReference>
<evidence type="ECO:0008006" key="15">
    <source>
        <dbReference type="Google" id="ProtNLM"/>
    </source>
</evidence>
<dbReference type="Pfam" id="PF00109">
    <property type="entry name" value="ketoacyl-synt"/>
    <property type="match status" value="3"/>
</dbReference>
<organism evidence="13 14">
    <name type="scientific">Streptomyces longisporus</name>
    <dbReference type="NCBI Taxonomy" id="1948"/>
    <lineage>
        <taxon>Bacteria</taxon>
        <taxon>Bacillati</taxon>
        <taxon>Actinomycetota</taxon>
        <taxon>Actinomycetes</taxon>
        <taxon>Kitasatosporales</taxon>
        <taxon>Streptomycetaceae</taxon>
        <taxon>Streptomyces</taxon>
    </lineage>
</organism>
<dbReference type="PROSITE" id="PS52019">
    <property type="entry name" value="PKS_MFAS_DH"/>
    <property type="match status" value="3"/>
</dbReference>
<evidence type="ECO:0000313" key="14">
    <source>
        <dbReference type="Proteomes" id="UP001501777"/>
    </source>
</evidence>
<dbReference type="PANTHER" id="PTHR43775">
    <property type="entry name" value="FATTY ACID SYNTHASE"/>
    <property type="match status" value="1"/>
</dbReference>
<evidence type="ECO:0000259" key="10">
    <source>
        <dbReference type="PROSITE" id="PS50075"/>
    </source>
</evidence>
<gene>
    <name evidence="13" type="ORF">GCM10010276_31150</name>
</gene>
<dbReference type="Gene3D" id="1.10.1200.10">
    <property type="entry name" value="ACP-like"/>
    <property type="match status" value="3"/>
</dbReference>
<comment type="pathway">
    <text evidence="2">Antibiotic biosynthesis.</text>
</comment>
<dbReference type="InterPro" id="IPR014030">
    <property type="entry name" value="Ketoacyl_synth_N"/>
</dbReference>
<dbReference type="PROSITE" id="PS52004">
    <property type="entry name" value="KS3_2"/>
    <property type="match status" value="3"/>
</dbReference>
<dbReference type="InterPro" id="IPR054514">
    <property type="entry name" value="RhiE-like_linker"/>
</dbReference>
<dbReference type="Gene3D" id="3.10.129.110">
    <property type="entry name" value="Polyketide synthase dehydratase"/>
    <property type="match status" value="3"/>
</dbReference>
<feature type="domain" description="Ketosynthase family 3 (KS3)" evidence="11">
    <location>
        <begin position="1694"/>
        <end position="2130"/>
    </location>
</feature>
<dbReference type="SMART" id="SM00825">
    <property type="entry name" value="PKS_KS"/>
    <property type="match status" value="3"/>
</dbReference>
<feature type="compositionally biased region" description="Low complexity" evidence="9">
    <location>
        <begin position="4143"/>
        <end position="4152"/>
    </location>
</feature>
<dbReference type="SMART" id="SM01294">
    <property type="entry name" value="PKS_PP_betabranch"/>
    <property type="match status" value="1"/>
</dbReference>
<dbReference type="InterPro" id="IPR020806">
    <property type="entry name" value="PKS_PP-bd"/>
</dbReference>
<dbReference type="SMART" id="SM00823">
    <property type="entry name" value="PKS_PP"/>
    <property type="match status" value="3"/>
</dbReference>
<feature type="region of interest" description="N-terminal hotdog fold" evidence="8">
    <location>
        <begin position="3831"/>
        <end position="3976"/>
    </location>
</feature>
<feature type="active site" description="Proton acceptor; for dehydratase activity" evidence="8">
    <location>
        <position position="2350"/>
    </location>
</feature>
<protein>
    <recommendedName>
        <fullName evidence="15">Polyketide synthase</fullName>
    </recommendedName>
</protein>
<feature type="active site" description="Proton donor; for dehydratase activity" evidence="8">
    <location>
        <position position="2525"/>
    </location>
</feature>
<reference evidence="14" key="1">
    <citation type="journal article" date="2019" name="Int. J. Syst. Evol. Microbiol.">
        <title>The Global Catalogue of Microorganisms (GCM) 10K type strain sequencing project: providing services to taxonomists for standard genome sequencing and annotation.</title>
        <authorList>
            <consortium name="The Broad Institute Genomics Platform"/>
            <consortium name="The Broad Institute Genome Sequencing Center for Infectious Disease"/>
            <person name="Wu L."/>
            <person name="Ma J."/>
        </authorList>
    </citation>
    <scope>NUCLEOTIDE SEQUENCE [LARGE SCALE GENOMIC DNA]</scope>
    <source>
        <strain evidence="14">JCM 4395</strain>
    </source>
</reference>
<sequence>MDSRLERLLLDLKADRVSKEYVKRYLRNLQGQPGSPAGAPEAAPSTELLRCHPVWRAADGPATGRKPGHVVLLAGPPELEHALRRQDATIDVRLLRSAATGLADRYADLAGQVLTALRSLVGDPHLPSTLVQLVCSLRGEDTLLSGLIGMIRSAGLEHPGIVPQLLLVDPAAGPEPTALQILASRERGDDRVVRFRDGVREVLTWQELPSPEHTALPWREGGTYVVTGGLGGLGLIFARDLLRSVRNTSVLLSGRSALDGDRRDLLEGLHRPHARVEYTRLDVADPDAVEAYLADVRREHGAIHGIIHSAGVLRDAFVSHKSAEELREVLAPKTAGTLNLDAASKDDALDFFALFSSTAAVTGNVGQSDYAAANAFLDAFAHHRGGLVAQGLRAGRSISLNWPLWAEGGMRVDAETEQALREQTGMHALHTESGIRVFHESVGSDHCQVMAVEGDGPRIRRTLLGQQTTTTRSAPAPTPVPAVAEDIDDEALRDRIVRRLGQMLSTVIGLPVAKIDAQVPLATYGIDSIVVTRLNRKLADVFPDLPKTLLYEFNSLDALARHLLGAHRQGCLDWTGTEKPQQATAAPRPTTASATEAQAPAPATVRKAPAAASTTEDAVAVIGMSGRFPMARNLREFWENLATGRDCVTEIPEGRWPLEGFYHPDRDEAVAAGLSYGKWGGFLDGFDEFDPLFFAISPQEAMSMDPQERLFLQESWNALEDAGYTRQRLADAHRRKVGVFAGVSKTGFDLYGPELWKRNEKLHPLTSFASVANRVSYLLDLTGPSLPVDTLCSSSLSAVHEAIQHLRRGECDLAVAGGVNLYLHPSNYTLMSSKRMLSDDGKCRSFGAGGNGFVPGEGVAVVLLKRLSDAERDNDNIRAVLRGSSVNHGGRTNGYTVPSPVAQAEVVREALTRAGVSAGEVSFVEAHGTGTELGDPIEIDGLTQAFASDTGSRQHCAIGSLKSNIGHLEAAAGIAGLLKVVLQMEHGSIAAGLHAQEANPNIDFTRTPFRLQRETTEWTRPAIVGRDGQTTQGDRIAGVSSFGAGGSNAHVVVAEYRPADPAPASAPEDAPRLIVLSAKDTERLRERARDLLDWLHSQAPATLDLGAVAHTLQLGREAMDARLALSVGSPAELTRKLAAFVAGEEDIEDLHLGNVKEHREALSALGDDGDMATTVDLWIEKGKFDRLLGLWVRGLSVDWGKLYGPRRPRMLPLPGYPFARERYWVGDLTAEPGPVDSGAGRLHPLVHTNTSTLDAQRFGSFFSGEEPFLTDHVVNGRKVLPAAAYLEMARAALDSSLDGHTGRTVLRNVVWAQPLTVAENPAHLVTTLYAAQDGTDGEVAFEISGIPGGDPGAEAVVHSQGTARALAGADEQAAVDVAALRAACRAARLDAEECYRVYRAMGLDYGPAHRGIESVAIGDGQALARLRLPSGTTADADGYVLHPSLLDAALQSTVGLFGRDGDDGHSAPATLHLPFALDELDVLGPCTPQMWAWVRYGDDDRPDLGVRKLDIDLLDGDGVPRCRLRGLTSRAYAANESVERAGDTLPHHEKEAPAIAAAEDGGSVPAGTLEERARRYLVDFLASELRVPAERIDPDDALEQYGIDSIMAMNLTNRLEGVFGSLSKTLFYEYQSISALSGYFLGAHRPRLAQLLAAQDQQKSGTPADAVAPRGARGSENVRRTTTRRGRREPVALDTEIAVIGLAGRYPQARNTREFWRNLAEGRDSVTEIPADRWDHGPYFDPDRNAPGKTYTKWGGFLDGVDRFDSLFFNISPREAAFMDPQERLFLECVHETLEDAGYTRQTLSHCDDRGLPGNVGVFVGVMYEEYQLYGAQEQARGRNVTLSGSASTIANRVSYVFDLHGPSLAVDTMCSSSLTALHLACQSLRAGGCELAVAGGVNLSLHPNKFLMLGSGKYASSKGRCESFGQGGDGYVPGEGVGAVLLKPLVRAREDNDTVYGVIRATSVNHGGKTNGYSVPNPRAQYNVIGHALRESGVDAAEVSYVEAHGTGTSLGDPIEISALTSAFREYTDRTQFCAIGSVKSNIGHAESAAGIAALTKVLLQMKHGHIAPSLHSEVLNPHIDFDGSPFRVARELTPWNRPTGVDGTVIPRIAGISSFGAGGSNAHVIVEEYLPSPRPTDGPPPGSGPAAVVLSARTDAGLRAQADQLLRWTTEEEGATAELADIAHTLQSGREAYEERLGLVAATTGELAAKLRAFLDGETGITDVYRDRAERRQGTSAALMADADRTRTLDAALARRAYGEVVRLWTTGLAVDWMKLHDASASAPRRISLPTYPFQGERHWLADGTAADQDRAAGPARLHPLLHANTSTLQGQRYTSVYTGEEFFLRDHRVGGRPVLSGAACLELARAAVEASLDEPYPVTKIRNVVWARPLTLHEPGLTVHVRLRPQEPGEVGFEILVPGDPAAGTADVVHCEGVVHVTPQPATPNADLRVDLSRLREECRTPGPDADALYATAEARGIGYGPGHRGVQRLWTGAGQVLARIALPPAVRDTQDAYGLHPSTVDAGLQACAGLLSEVSGEEPLLLPFAVDEVEILGPCPPEAWAWVRDGAGREGDRSRHVDIDLCDDDGRVGLRLKGVALRAHTAATTPRELFAVPHWVTADPAPATAPVPEGLVLVVDLPDVAAALEARDTARVVRLASSATDVGRRYTDHALRVFDEVKRLLGEPAHQPVRVQLVAPAVEASLWTGLAAILRSAGLENPRLLGQMVLVDPQDAPERAASRVTADRAALADFGVRYLGGLRQVLKWREEDVDRRTAVRPWKDGGVYLITGGAGGLGTVFAHDIAQRAHGVRIVIAGRAPRDARKDTLLERLREHGAETVYVQADVAVRDDVVRLVRETRERYGRIDGILHAAGLTSDAFVIKKDADEFSRVLAPKVFGLVHLDEATQDADLDFLVAFSSVAGALGNVGQADYAAANAFMDAFAAHRNALVARGERWGRTLSVGWPLWADGGMGVDATTERSLRERFGLVPLPDKDGLRSLYLALASPYDQVMVVSGDRPRIARTLLAGHLVDGPAPRSLPSPDAAGAEIPDANGEAAPAEAGDADTVAVSADVPDRNRTAGLAEGPDETTAQQAVAYFKRLLASVIDLPADRIDSEAPLEDYGVDSVMTMEMTRALEEVFGPLPKTLFFEHRTITALTGHLLQTRPRQVVELLPPGGGVRKVPAAAPGAPERPVLGAGRAWPVPSAAPAGRTDDPAPVAATGDTAIIGLAGRYPQARDVREFWQNLAAGKDCVTEIPGERWDHRRFFDPRKGAPGKSYSKWGGFLDGVYDFDPQFFNISPREAEIMDPQERLFLQCVHETLEDAGYVRDTGKDRTGNLLDGRVGVFVGVMYQEYQLHSALAHDAGAVPIVSGSSASVANRVSHVFNFRGPSMSVDTMCSSSLMAVHLACRSLESGDCDTAVAGGVNLSLHPNKYLLLSQGRLASSDGRCAGFGAGGDGYAPGEGVGAILLKPLARAIADGDRIYGVIKGTAANHRGRTSGYSVPEPVGQAEVIGEALRRAGVSARDVSYIEANSVGTSLGDPIEIAGLCKAFEPYTDERGFCAIGSVKSNIGHAESAAGIAAITKVLLQLQHGRLAPSLHASTLNPHIDFERTPFVVQRDPAEWPAPVSEDGTRGALPRVAGVSAFGAGGSNVHVVMAEYVPDSPPQPSPAGTDPRAVIPLSARTTVQLKARAEQLVEWLGRPENADLALADVAYTLQVGREAREERLGVVASSVPDLVERLGRFLADDFAGGEIVRGSITGAARTLTLFASDSDLDVMIAAWAEKGKYEKLLELWVNGVPVSWRSLHGTATPRRVALPAYPFAAERYSAFDGLSAAERSVPVGPTPLHPLAQVNTSDFTEQRFTSVVTGEERFLGERTARLVPGVAFLEMAVAASCLSNRAVVDPSAPVVLRDIVFTQPLDPGEGLREVHVGLRPEDDGDIRFRITSTPPDGDGDSDAVEHGNGVLFFADGSEETVLDLPALRRACQASGPTDEQYDERHHAGGAQEPAYRALRSVRTGPGQALVQLALPDPVRDTEDGLVLHPGLLDAAVQACSDALGGSGRERAHDGGGPAVVRAIEEVLVLDACTPSMWAWVRPGAQRAGHAQVPGFDLDLADEQGRVRVRIGGLSIDRAASDRDAPGAAELGPAAETRDTTSAEGTEARAGQPVLLRRQWRSRPVPARPSGLSGARPAVLLAGLPELEPLLRGDDADVFLLTSADDAPDSRYTAYGRQVLGHLRSLAREATGRHHVQLVVPGTPDAMLLSGLAAVLRTAGLENPAVTGQLVVLDRTDSPERAVSRIRENLGCPEETLVRYVEGRREIPVWAEYEAPTGPHTLPWKENGVYLVAGESGVLERAVAREIATQTRNATVILVGRSLLDPESREASGKRAAGGAVCYERADISSPSEADALVARILERHRGIDGVVLAAQSAGGALIADTPDRAFLDGLTARAAGVVNVDAATRSLPLDFFVTFSSPSGVDGGVGQVDGAAAHAFLDAYAGYRQHLVAGGERSGHSQSVIWRSRGDGLPEASDMGDFHRILRSEHSQVRVSAPPAGRTRGDTPAPTQRHFPAFSTDGTDS</sequence>
<dbReference type="Pfam" id="PF14765">
    <property type="entry name" value="PS-DH"/>
    <property type="match status" value="3"/>
</dbReference>
<dbReference type="InterPro" id="IPR036736">
    <property type="entry name" value="ACP-like_sf"/>
</dbReference>
<feature type="domain" description="Carrier" evidence="10">
    <location>
        <begin position="3094"/>
        <end position="3167"/>
    </location>
</feature>
<dbReference type="Proteomes" id="UP001501777">
    <property type="component" value="Unassembled WGS sequence"/>
</dbReference>
<dbReference type="CDD" id="cd00833">
    <property type="entry name" value="PKS"/>
    <property type="match status" value="3"/>
</dbReference>
<dbReference type="InterPro" id="IPR006162">
    <property type="entry name" value="Ppantetheine_attach_site"/>
</dbReference>
<feature type="region of interest" description="N-terminal hotdog fold" evidence="8">
    <location>
        <begin position="1243"/>
        <end position="1370"/>
    </location>
</feature>
<evidence type="ECO:0000256" key="3">
    <source>
        <dbReference type="ARBA" id="ARBA00022450"/>
    </source>
</evidence>
<feature type="domain" description="PKS/mFAS DH" evidence="12">
    <location>
        <begin position="3831"/>
        <end position="4142"/>
    </location>
</feature>
<feature type="region of interest" description="C-terminal hotdog fold" evidence="8">
    <location>
        <begin position="1385"/>
        <end position="1538"/>
    </location>
</feature>
<accession>A0ABP5Z5K2</accession>
<dbReference type="InterPro" id="IPR049552">
    <property type="entry name" value="PKS_DH_N"/>
</dbReference>
<keyword evidence="3" id="KW-0596">Phosphopantetheine</keyword>
<feature type="region of interest" description="N-terminal hotdog fold" evidence="8">
    <location>
        <begin position="2321"/>
        <end position="2445"/>
    </location>
</feature>
<feature type="domain" description="PKS/mFAS DH" evidence="12">
    <location>
        <begin position="1243"/>
        <end position="1538"/>
    </location>
</feature>
<feature type="region of interest" description="C-terminal hotdog fold" evidence="8">
    <location>
        <begin position="2463"/>
        <end position="2610"/>
    </location>
</feature>
<dbReference type="InterPro" id="IPR036291">
    <property type="entry name" value="NAD(P)-bd_dom_sf"/>
</dbReference>
<keyword evidence="6" id="KW-0808">Transferase</keyword>
<dbReference type="InterPro" id="IPR014031">
    <property type="entry name" value="Ketoacyl_synth_C"/>
</dbReference>
<dbReference type="InterPro" id="IPR049551">
    <property type="entry name" value="PKS_DH_C"/>
</dbReference>
<feature type="region of interest" description="C-terminal hotdog fold" evidence="8">
    <location>
        <begin position="3990"/>
        <end position="4142"/>
    </location>
</feature>
<comment type="subcellular location">
    <subcellularLocation>
        <location evidence="1">Cytoplasm</location>
    </subcellularLocation>
</comment>
<dbReference type="PROSITE" id="PS50075">
    <property type="entry name" value="CARRIER"/>
    <property type="match status" value="2"/>
</dbReference>
<dbReference type="InterPro" id="IPR057326">
    <property type="entry name" value="KR_dom"/>
</dbReference>
<feature type="region of interest" description="Disordered" evidence="9">
    <location>
        <begin position="4139"/>
        <end position="4169"/>
    </location>
</feature>
<dbReference type="SUPFAM" id="SSF53901">
    <property type="entry name" value="Thiolase-like"/>
    <property type="match status" value="3"/>
</dbReference>
<feature type="region of interest" description="Disordered" evidence="9">
    <location>
        <begin position="4548"/>
        <end position="4583"/>
    </location>
</feature>
<evidence type="ECO:0000256" key="4">
    <source>
        <dbReference type="ARBA" id="ARBA00022490"/>
    </source>
</evidence>
<dbReference type="SUPFAM" id="SSF47336">
    <property type="entry name" value="ACP-like"/>
    <property type="match status" value="3"/>
</dbReference>
<feature type="region of interest" description="Disordered" evidence="9">
    <location>
        <begin position="578"/>
        <end position="610"/>
    </location>
</feature>
<dbReference type="Pfam" id="PF08659">
    <property type="entry name" value="KR"/>
    <property type="match status" value="3"/>
</dbReference>
<feature type="active site" description="Proton donor; for dehydratase activity" evidence="8">
    <location>
        <position position="1447"/>
    </location>
</feature>
<dbReference type="RefSeq" id="WP_344400811.1">
    <property type="nucleotide sequence ID" value="NZ_BAAASG010000007.1"/>
</dbReference>
<proteinExistence type="predicted"/>
<keyword evidence="4" id="KW-0963">Cytoplasm</keyword>
<keyword evidence="7" id="KW-0677">Repeat</keyword>
<dbReference type="InterPro" id="IPR020841">
    <property type="entry name" value="PKS_Beta-ketoAc_synthase_dom"/>
</dbReference>
<evidence type="ECO:0000256" key="8">
    <source>
        <dbReference type="PROSITE-ProRule" id="PRU01363"/>
    </source>
</evidence>
<evidence type="ECO:0000256" key="9">
    <source>
        <dbReference type="SAM" id="MobiDB-lite"/>
    </source>
</evidence>
<dbReference type="InterPro" id="IPR020807">
    <property type="entry name" value="PKS_DH"/>
</dbReference>
<evidence type="ECO:0000259" key="11">
    <source>
        <dbReference type="PROSITE" id="PS52004"/>
    </source>
</evidence>
<feature type="domain" description="Ketosynthase family 3 (KS3)" evidence="11">
    <location>
        <begin position="616"/>
        <end position="1055"/>
    </location>
</feature>
<dbReference type="SMART" id="SM00822">
    <property type="entry name" value="PKS_KR"/>
    <property type="match status" value="3"/>
</dbReference>
<keyword evidence="14" id="KW-1185">Reference proteome</keyword>
<feature type="active site" description="Proton acceptor; for dehydratase activity" evidence="8">
    <location>
        <position position="1272"/>
    </location>
</feature>
<feature type="compositionally biased region" description="Low complexity" evidence="9">
    <location>
        <begin position="583"/>
        <end position="610"/>
    </location>
</feature>
<comment type="caution">
    <text evidence="13">The sequence shown here is derived from an EMBL/GenBank/DDBJ whole genome shotgun (WGS) entry which is preliminary data.</text>
</comment>
<dbReference type="Pfam" id="PF22336">
    <property type="entry name" value="RhiE-like_linker"/>
    <property type="match status" value="3"/>
</dbReference>
<dbReference type="Gene3D" id="1.10.1240.100">
    <property type="match status" value="3"/>
</dbReference>
<dbReference type="Pfam" id="PF21089">
    <property type="entry name" value="PKS_DH_N"/>
    <property type="match status" value="3"/>
</dbReference>
<dbReference type="InterPro" id="IPR016039">
    <property type="entry name" value="Thiolase-like"/>
</dbReference>
<evidence type="ECO:0000256" key="7">
    <source>
        <dbReference type="ARBA" id="ARBA00022737"/>
    </source>
</evidence>
<dbReference type="Gene3D" id="3.40.47.10">
    <property type="match status" value="3"/>
</dbReference>
<feature type="domain" description="PKS/mFAS DH" evidence="12">
    <location>
        <begin position="2321"/>
        <end position="2610"/>
    </location>
</feature>
<keyword evidence="5" id="KW-0597">Phosphoprotein</keyword>
<dbReference type="InterPro" id="IPR013968">
    <property type="entry name" value="PKS_KR"/>
</dbReference>
<dbReference type="SUPFAM" id="SSF51735">
    <property type="entry name" value="NAD(P)-binding Rossmann-fold domains"/>
    <property type="match status" value="4"/>
</dbReference>
<dbReference type="EMBL" id="BAAASG010000007">
    <property type="protein sequence ID" value="GAA2489946.1"/>
    <property type="molecule type" value="Genomic_DNA"/>
</dbReference>
<feature type="domain" description="Ketosynthase family 3 (KS3)" evidence="11">
    <location>
        <begin position="3223"/>
        <end position="3661"/>
    </location>
</feature>
<dbReference type="Pfam" id="PF02801">
    <property type="entry name" value="Ketoacyl-synt_C"/>
    <property type="match status" value="3"/>
</dbReference>
<dbReference type="PROSITE" id="PS00012">
    <property type="entry name" value="PHOSPHOPANTETHEINE"/>
    <property type="match status" value="2"/>
</dbReference>
<dbReference type="InterPro" id="IPR042104">
    <property type="entry name" value="PKS_dehydratase_sf"/>
</dbReference>
<evidence type="ECO:0000256" key="6">
    <source>
        <dbReference type="ARBA" id="ARBA00022679"/>
    </source>
</evidence>
<dbReference type="InterPro" id="IPR009081">
    <property type="entry name" value="PP-bd_ACP"/>
</dbReference>
<evidence type="ECO:0000259" key="12">
    <source>
        <dbReference type="PROSITE" id="PS52019"/>
    </source>
</evidence>
<dbReference type="InterPro" id="IPR049900">
    <property type="entry name" value="PKS_mFAS_DH"/>
</dbReference>
<dbReference type="PANTHER" id="PTHR43775:SF37">
    <property type="entry name" value="SI:DKEY-61P9.11"/>
    <property type="match status" value="1"/>
</dbReference>
<dbReference type="CDD" id="cd08953">
    <property type="entry name" value="KR_2_SDR_x"/>
    <property type="match status" value="2"/>
</dbReference>
<feature type="compositionally biased region" description="Low complexity" evidence="9">
    <location>
        <begin position="3052"/>
        <end position="3063"/>
    </location>
</feature>
<evidence type="ECO:0000313" key="13">
    <source>
        <dbReference type="EMBL" id="GAA2489946.1"/>
    </source>
</evidence>
<name>A0ABP5Z5K2_STRLO</name>
<dbReference type="Pfam" id="PF00550">
    <property type="entry name" value="PP-binding"/>
    <property type="match status" value="3"/>
</dbReference>
<comment type="caution">
    <text evidence="8">Lacks conserved residue(s) required for the propagation of feature annotation.</text>
</comment>
<evidence type="ECO:0000256" key="1">
    <source>
        <dbReference type="ARBA" id="ARBA00004496"/>
    </source>
</evidence>
<dbReference type="InterPro" id="IPR050091">
    <property type="entry name" value="PKS_NRPS_Biosynth_Enz"/>
</dbReference>
<feature type="region of interest" description="Disordered" evidence="9">
    <location>
        <begin position="3034"/>
        <end position="3068"/>
    </location>
</feature>
<evidence type="ECO:0000256" key="2">
    <source>
        <dbReference type="ARBA" id="ARBA00004792"/>
    </source>
</evidence>